<protein>
    <recommendedName>
        <fullName evidence="3">Metallo-beta-lactamase domain-containing protein</fullName>
    </recommendedName>
</protein>
<dbReference type="InterPro" id="IPR036866">
    <property type="entry name" value="RibonucZ/Hydroxyglut_hydro"/>
</dbReference>
<reference evidence="1" key="1">
    <citation type="submission" date="2023-08" db="EMBL/GenBank/DDBJ databases">
        <title>Black Yeasts Isolated from many extreme environments.</title>
        <authorList>
            <person name="Coleine C."/>
            <person name="Stajich J.E."/>
            <person name="Selbmann L."/>
        </authorList>
    </citation>
    <scope>NUCLEOTIDE SEQUENCE</scope>
    <source>
        <strain evidence="1">CCFEE 5810</strain>
    </source>
</reference>
<evidence type="ECO:0008006" key="3">
    <source>
        <dbReference type="Google" id="ProtNLM"/>
    </source>
</evidence>
<organism evidence="1 2">
    <name type="scientific">Elasticomyces elasticus</name>
    <dbReference type="NCBI Taxonomy" id="574655"/>
    <lineage>
        <taxon>Eukaryota</taxon>
        <taxon>Fungi</taxon>
        <taxon>Dikarya</taxon>
        <taxon>Ascomycota</taxon>
        <taxon>Pezizomycotina</taxon>
        <taxon>Dothideomycetes</taxon>
        <taxon>Dothideomycetidae</taxon>
        <taxon>Mycosphaerellales</taxon>
        <taxon>Teratosphaeriaceae</taxon>
        <taxon>Elasticomyces</taxon>
    </lineage>
</organism>
<dbReference type="SUPFAM" id="SSF56281">
    <property type="entry name" value="Metallo-hydrolase/oxidoreductase"/>
    <property type="match status" value="1"/>
</dbReference>
<proteinExistence type="predicted"/>
<name>A0AAN7VZS0_9PEZI</name>
<evidence type="ECO:0000313" key="1">
    <source>
        <dbReference type="EMBL" id="KAK5692936.1"/>
    </source>
</evidence>
<dbReference type="Gene3D" id="3.60.15.10">
    <property type="entry name" value="Ribonuclease Z/Hydroxyacylglutathione hydrolase-like"/>
    <property type="match status" value="1"/>
</dbReference>
<comment type="caution">
    <text evidence="1">The sequence shown here is derived from an EMBL/GenBank/DDBJ whole genome shotgun (WGS) entry which is preliminary data.</text>
</comment>
<dbReference type="Proteomes" id="UP001310594">
    <property type="component" value="Unassembled WGS sequence"/>
</dbReference>
<accession>A0AAN7VZS0</accession>
<evidence type="ECO:0000313" key="2">
    <source>
        <dbReference type="Proteomes" id="UP001310594"/>
    </source>
</evidence>
<dbReference type="EMBL" id="JAVRQU010000018">
    <property type="protein sequence ID" value="KAK5692936.1"/>
    <property type="molecule type" value="Genomic_DNA"/>
</dbReference>
<dbReference type="AlphaFoldDB" id="A0AAN7VZS0"/>
<sequence length="138" mass="16005">MFLDRKDVEIWVHDLELRSAFWSVATGADVGVYLKHYLKLDLNWKTFDERTMDFCQGITLHHLPGHTDGLIGTEAFLWRDGIPQGWLARDHPAWFRSTQRLKQLVRTTRGRVIPGHDEGTFLALQKEASEQKEKGVFT</sequence>
<gene>
    <name evidence="1" type="ORF">LTR97_010412</name>
</gene>